<keyword evidence="3" id="KW-0489">Methyltransferase</keyword>
<gene>
    <name evidence="3" type="ORF">O1D97_09030</name>
</gene>
<keyword evidence="2" id="KW-1133">Transmembrane helix</keyword>
<name>A0ABT4JTX7_9GAMM</name>
<dbReference type="EC" id="2.1.1.107" evidence="3"/>
<protein>
    <submittedName>
        <fullName evidence="3">Uroporphyrinogen-III C-methyltransferase</fullName>
        <ecNumber evidence="3">2.1.1.107</ecNumber>
    </submittedName>
</protein>
<feature type="compositionally biased region" description="Basic and acidic residues" evidence="1">
    <location>
        <begin position="431"/>
        <end position="442"/>
    </location>
</feature>
<dbReference type="PANTHER" id="PTHR38043">
    <property type="entry name" value="PROTEIN HEMX"/>
    <property type="match status" value="1"/>
</dbReference>
<dbReference type="InterPro" id="IPR007470">
    <property type="entry name" value="HemX"/>
</dbReference>
<reference evidence="3" key="1">
    <citation type="submission" date="2022-12" db="EMBL/GenBank/DDBJ databases">
        <title>Marinomonas 15G1-11 sp. nov, isolated from marine algae.</title>
        <authorList>
            <person name="Butt M."/>
            <person name="Choi D.G."/>
            <person name="Kim J.M."/>
            <person name="Lee J.K."/>
            <person name="Baek J.H."/>
            <person name="Jeon C.O."/>
        </authorList>
    </citation>
    <scope>NUCLEOTIDE SEQUENCE</scope>
    <source>
        <strain evidence="3">15G1-11</strain>
    </source>
</reference>
<dbReference type="GO" id="GO:0004851">
    <property type="term" value="F:uroporphyrin-III C-methyltransferase activity"/>
    <property type="evidence" value="ECO:0007669"/>
    <property type="project" value="UniProtKB-EC"/>
</dbReference>
<feature type="region of interest" description="Disordered" evidence="1">
    <location>
        <begin position="1"/>
        <end position="30"/>
    </location>
</feature>
<dbReference type="PANTHER" id="PTHR38043:SF1">
    <property type="entry name" value="PROTEIN HEMX"/>
    <property type="match status" value="1"/>
</dbReference>
<feature type="region of interest" description="Disordered" evidence="1">
    <location>
        <begin position="235"/>
        <end position="256"/>
    </location>
</feature>
<sequence>MTENALKTTDSETDQSKKDQDKMTQPQKKESKNKLSLVAIAIGVVAIGLSGWSAYKQHLAEQILSPIAEQISSINNNQSSLNLKVTEQNSLAQSLPLIEKKIADQDKIIHTLSSTVNDAQTQVTQQNDRLVSFGKQINRIGSTTKEDWKLAESEYLIRLANQRLLMESDIVGAENLLSSADLILSEMADPILFETRKAIAKDIQSLKATTSFDTEGLYLQLDALAAQISQLPQREPSKEWLRNNEPSNPAENNSQERTFQSTLSELWASVKSLVVINYNHKPIKALLPAADYQELVSSIQIQISVAQLALLKKQSTIYQTSLKHVVEAVSTHFDLKAKPVIAFMTSITSLQQINPEPELPLPRGSLAAIKKLMSEWKSITNESSKPDELVDNTQEDNVNHTNIESMPLKDIENTTEDNQSPKLEQETLEAPIEKSNAEEVSA</sequence>
<evidence type="ECO:0000256" key="2">
    <source>
        <dbReference type="SAM" id="Phobius"/>
    </source>
</evidence>
<keyword evidence="2" id="KW-0812">Transmembrane</keyword>
<evidence type="ECO:0000313" key="4">
    <source>
        <dbReference type="Proteomes" id="UP001149719"/>
    </source>
</evidence>
<dbReference type="EMBL" id="JAPUBN010000014">
    <property type="protein sequence ID" value="MCZ2721790.1"/>
    <property type="molecule type" value="Genomic_DNA"/>
</dbReference>
<keyword evidence="2" id="KW-0472">Membrane</keyword>
<feature type="transmembrane region" description="Helical" evidence="2">
    <location>
        <begin position="35"/>
        <end position="55"/>
    </location>
</feature>
<accession>A0ABT4JTX7</accession>
<organism evidence="3 4">
    <name type="scientific">Marinomonas phaeophyticola</name>
    <dbReference type="NCBI Taxonomy" id="3004091"/>
    <lineage>
        <taxon>Bacteria</taxon>
        <taxon>Pseudomonadati</taxon>
        <taxon>Pseudomonadota</taxon>
        <taxon>Gammaproteobacteria</taxon>
        <taxon>Oceanospirillales</taxon>
        <taxon>Oceanospirillaceae</taxon>
        <taxon>Marinomonas</taxon>
    </lineage>
</organism>
<dbReference type="Pfam" id="PF04375">
    <property type="entry name" value="HemX"/>
    <property type="match status" value="1"/>
</dbReference>
<dbReference type="Proteomes" id="UP001149719">
    <property type="component" value="Unassembled WGS sequence"/>
</dbReference>
<dbReference type="RefSeq" id="WP_269124874.1">
    <property type="nucleotide sequence ID" value="NZ_JAPUBN010000014.1"/>
</dbReference>
<feature type="compositionally biased region" description="Basic and acidic residues" evidence="1">
    <location>
        <begin position="14"/>
        <end position="30"/>
    </location>
</feature>
<feature type="region of interest" description="Disordered" evidence="1">
    <location>
        <begin position="382"/>
        <end position="442"/>
    </location>
</feature>
<keyword evidence="4" id="KW-1185">Reference proteome</keyword>
<evidence type="ECO:0000313" key="3">
    <source>
        <dbReference type="EMBL" id="MCZ2721790.1"/>
    </source>
</evidence>
<feature type="compositionally biased region" description="Low complexity" evidence="1">
    <location>
        <begin position="243"/>
        <end position="253"/>
    </location>
</feature>
<comment type="caution">
    <text evidence="3">The sequence shown here is derived from an EMBL/GenBank/DDBJ whole genome shotgun (WGS) entry which is preliminary data.</text>
</comment>
<evidence type="ECO:0000256" key="1">
    <source>
        <dbReference type="SAM" id="MobiDB-lite"/>
    </source>
</evidence>
<dbReference type="GO" id="GO:0032259">
    <property type="term" value="P:methylation"/>
    <property type="evidence" value="ECO:0007669"/>
    <property type="project" value="UniProtKB-KW"/>
</dbReference>
<proteinExistence type="predicted"/>
<feature type="compositionally biased region" description="Polar residues" evidence="1">
    <location>
        <begin position="395"/>
        <end position="404"/>
    </location>
</feature>
<keyword evidence="3" id="KW-0808">Transferase</keyword>